<reference evidence="3 4" key="1">
    <citation type="submission" date="2019-01" db="EMBL/GenBank/DDBJ databases">
        <title>A draft genome assembly of the solar-powered sea slug Elysia chlorotica.</title>
        <authorList>
            <person name="Cai H."/>
            <person name="Li Q."/>
            <person name="Fang X."/>
            <person name="Li J."/>
            <person name="Curtis N.E."/>
            <person name="Altenburger A."/>
            <person name="Shibata T."/>
            <person name="Feng M."/>
            <person name="Maeda T."/>
            <person name="Schwartz J.A."/>
            <person name="Shigenobu S."/>
            <person name="Lundholm N."/>
            <person name="Nishiyama T."/>
            <person name="Yang H."/>
            <person name="Hasebe M."/>
            <person name="Li S."/>
            <person name="Pierce S.K."/>
            <person name="Wang J."/>
        </authorList>
    </citation>
    <scope>NUCLEOTIDE SEQUENCE [LARGE SCALE GENOMIC DNA]</scope>
    <source>
        <strain evidence="3">EC2010</strain>
        <tissue evidence="3">Whole organism of an adult</tissue>
    </source>
</reference>
<dbReference type="OrthoDB" id="2015280at2759"/>
<comment type="caution">
    <text evidence="3">The sequence shown here is derived from an EMBL/GenBank/DDBJ whole genome shotgun (WGS) entry which is preliminary data.</text>
</comment>
<keyword evidence="2" id="KW-0812">Transmembrane</keyword>
<sequence>MRANLHKNRRIFPARPGTITPVASISGSNPDLNTLFSKSMSDISLTLKPAAKADNMAFVPVRISRPQLLPPVLCSRRFYVYLLLLVLIVLVLCVVRLVSQIKVTFVHMHLESDGDLERVTLPRSFSEPRGARCLDGSPPAYYFRPSPVMSVNYWLVYLPSGAWCSSPSECAERSRSSKGSSNMAKMSLAYDGILSHDCQQNPDFCMWNVVAFLYCDGGSFLGNASNPVDYNGRQLYMRGAVIFDTLLEYLTKTTNFGNAEQVVLAGSSAGGIGALIHVDRLRALLPTSVKTLHVIVDGSMFVDTPDIYGDYTMAQIFKNTYSMHGLNASAPILECTQTKTPDTEWRCLFPEVYYTFVFTPMFFANSIYDTWTRPQALKIPCSAQVCPNDNIATVYANRDAVRNLARDISGSSKKHGVFLTACPVHRMMIHPWLSRTVFGSPTMQASLTAWLLHDETMTSSDVELDLQPAVEQCSEVLRRNIERTKTLTFPACCKLCRGILSYVPEKFAMHCKMMCCCTVDLAGQ</sequence>
<protein>
    <recommendedName>
        <fullName evidence="5">Pectin acetylesterase</fullName>
    </recommendedName>
</protein>
<evidence type="ECO:0000313" key="3">
    <source>
        <dbReference type="EMBL" id="RUS78787.1"/>
    </source>
</evidence>
<name>A0A3S1HGA3_ELYCH</name>
<dbReference type="PANTHER" id="PTHR21562">
    <property type="entry name" value="NOTUM-RELATED"/>
    <property type="match status" value="1"/>
</dbReference>
<comment type="similarity">
    <text evidence="1">Belongs to the pectinacetylesterase family. Notum subfamily.</text>
</comment>
<dbReference type="InterPro" id="IPR004963">
    <property type="entry name" value="PAE/NOTUM"/>
</dbReference>
<dbReference type="STRING" id="188477.A0A3S1HGA3"/>
<evidence type="ECO:0000313" key="4">
    <source>
        <dbReference type="Proteomes" id="UP000271974"/>
    </source>
</evidence>
<dbReference type="EMBL" id="RQTK01000489">
    <property type="protein sequence ID" value="RUS78787.1"/>
    <property type="molecule type" value="Genomic_DNA"/>
</dbReference>
<evidence type="ECO:0000256" key="1">
    <source>
        <dbReference type="ARBA" id="ARBA00010213"/>
    </source>
</evidence>
<dbReference type="Pfam" id="PF03283">
    <property type="entry name" value="PAE"/>
    <property type="match status" value="1"/>
</dbReference>
<keyword evidence="4" id="KW-1185">Reference proteome</keyword>
<feature type="transmembrane region" description="Helical" evidence="2">
    <location>
        <begin position="78"/>
        <end position="98"/>
    </location>
</feature>
<keyword evidence="2" id="KW-1133">Transmembrane helix</keyword>
<gene>
    <name evidence="3" type="ORF">EGW08_013437</name>
</gene>
<organism evidence="3 4">
    <name type="scientific">Elysia chlorotica</name>
    <name type="common">Eastern emerald elysia</name>
    <name type="synonym">Sea slug</name>
    <dbReference type="NCBI Taxonomy" id="188477"/>
    <lineage>
        <taxon>Eukaryota</taxon>
        <taxon>Metazoa</taxon>
        <taxon>Spiralia</taxon>
        <taxon>Lophotrochozoa</taxon>
        <taxon>Mollusca</taxon>
        <taxon>Gastropoda</taxon>
        <taxon>Heterobranchia</taxon>
        <taxon>Euthyneura</taxon>
        <taxon>Panpulmonata</taxon>
        <taxon>Sacoglossa</taxon>
        <taxon>Placobranchoidea</taxon>
        <taxon>Plakobranchidae</taxon>
        <taxon>Elysia</taxon>
    </lineage>
</organism>
<evidence type="ECO:0000256" key="2">
    <source>
        <dbReference type="SAM" id="Phobius"/>
    </source>
</evidence>
<dbReference type="InterPro" id="IPR029058">
    <property type="entry name" value="AB_hydrolase_fold"/>
</dbReference>
<dbReference type="AlphaFoldDB" id="A0A3S1HGA3"/>
<accession>A0A3S1HGA3</accession>
<dbReference type="PANTHER" id="PTHR21562:SF67">
    <property type="entry name" value="PECTIN ACETYLESTERASE"/>
    <property type="match status" value="1"/>
</dbReference>
<dbReference type="SUPFAM" id="SSF53474">
    <property type="entry name" value="alpha/beta-Hydrolases"/>
    <property type="match status" value="1"/>
</dbReference>
<dbReference type="Proteomes" id="UP000271974">
    <property type="component" value="Unassembled WGS sequence"/>
</dbReference>
<keyword evidence="2" id="KW-0472">Membrane</keyword>
<dbReference type="GO" id="GO:0016787">
    <property type="term" value="F:hydrolase activity"/>
    <property type="evidence" value="ECO:0007669"/>
    <property type="project" value="InterPro"/>
</dbReference>
<evidence type="ECO:0008006" key="5">
    <source>
        <dbReference type="Google" id="ProtNLM"/>
    </source>
</evidence>
<proteinExistence type="inferred from homology"/>